<evidence type="ECO:0000259" key="17">
    <source>
        <dbReference type="Pfam" id="PF22461"/>
    </source>
</evidence>
<keyword evidence="11" id="KW-0472">Membrane</keyword>
<dbReference type="AlphaFoldDB" id="A0A1H3DLB7"/>
<evidence type="ECO:0000313" key="19">
    <source>
        <dbReference type="Proteomes" id="UP000199441"/>
    </source>
</evidence>
<keyword evidence="10" id="KW-0626">Porin</keyword>
<accession>A0A1H3DLB7</accession>
<dbReference type="EMBL" id="FNOI01000011">
    <property type="protein sequence ID" value="SDX66918.1"/>
    <property type="molecule type" value="Genomic_DNA"/>
</dbReference>
<keyword evidence="12" id="KW-0564">Palmitate</keyword>
<dbReference type="InterPro" id="IPR003715">
    <property type="entry name" value="Poly_export_N"/>
</dbReference>
<keyword evidence="14" id="KW-0449">Lipoprotein</keyword>
<gene>
    <name evidence="18" type="ORF">SAMN04488001_0161</name>
</gene>
<dbReference type="Gene3D" id="3.10.560.10">
    <property type="entry name" value="Outer membrane lipoprotein wza domain like"/>
    <property type="match status" value="3"/>
</dbReference>
<evidence type="ECO:0000256" key="10">
    <source>
        <dbReference type="ARBA" id="ARBA00023114"/>
    </source>
</evidence>
<dbReference type="GO" id="GO:0015159">
    <property type="term" value="F:polysaccharide transmembrane transporter activity"/>
    <property type="evidence" value="ECO:0007669"/>
    <property type="project" value="InterPro"/>
</dbReference>
<feature type="chain" id="PRO_5011736644" evidence="15">
    <location>
        <begin position="20"/>
        <end position="450"/>
    </location>
</feature>
<dbReference type="Gene3D" id="3.30.1950.10">
    <property type="entry name" value="wza like domain"/>
    <property type="match status" value="1"/>
</dbReference>
<comment type="similarity">
    <text evidence="2">Belongs to the BexD/CtrA/VexA family.</text>
</comment>
<protein>
    <submittedName>
        <fullName evidence="18">Polysaccharide export outer membrane protein</fullName>
    </submittedName>
</protein>
<dbReference type="GO" id="GO:0015288">
    <property type="term" value="F:porin activity"/>
    <property type="evidence" value="ECO:0007669"/>
    <property type="project" value="UniProtKB-KW"/>
</dbReference>
<evidence type="ECO:0000256" key="3">
    <source>
        <dbReference type="ARBA" id="ARBA00022448"/>
    </source>
</evidence>
<evidence type="ECO:0000259" key="16">
    <source>
        <dbReference type="Pfam" id="PF02563"/>
    </source>
</evidence>
<dbReference type="Pfam" id="PF02563">
    <property type="entry name" value="Poly_export"/>
    <property type="match status" value="1"/>
</dbReference>
<reference evidence="19" key="1">
    <citation type="submission" date="2016-10" db="EMBL/GenBank/DDBJ databases">
        <authorList>
            <person name="Varghese N."/>
            <person name="Submissions S."/>
        </authorList>
    </citation>
    <scope>NUCLEOTIDE SEQUENCE [LARGE SCALE GENOMIC DNA]</scope>
    <source>
        <strain evidence="19">DSM 26922</strain>
    </source>
</reference>
<dbReference type="InterPro" id="IPR054765">
    <property type="entry name" value="SLBB_dom"/>
</dbReference>
<evidence type="ECO:0000256" key="9">
    <source>
        <dbReference type="ARBA" id="ARBA00023065"/>
    </source>
</evidence>
<keyword evidence="3" id="KW-0813">Transport</keyword>
<comment type="subcellular location">
    <subcellularLocation>
        <location evidence="1">Cell outer membrane</location>
        <topology evidence="1">Multi-pass membrane protein</topology>
    </subcellularLocation>
</comment>
<evidence type="ECO:0000256" key="15">
    <source>
        <dbReference type="SAM" id="SignalP"/>
    </source>
</evidence>
<evidence type="ECO:0000256" key="2">
    <source>
        <dbReference type="ARBA" id="ARBA00009450"/>
    </source>
</evidence>
<dbReference type="GO" id="GO:0046930">
    <property type="term" value="C:pore complex"/>
    <property type="evidence" value="ECO:0007669"/>
    <property type="project" value="UniProtKB-KW"/>
</dbReference>
<dbReference type="Pfam" id="PF22461">
    <property type="entry name" value="SLBB_2"/>
    <property type="match status" value="2"/>
</dbReference>
<organism evidence="18 19">
    <name type="scientific">Litoreibacter albidus</name>
    <dbReference type="NCBI Taxonomy" id="670155"/>
    <lineage>
        <taxon>Bacteria</taxon>
        <taxon>Pseudomonadati</taxon>
        <taxon>Pseudomonadota</taxon>
        <taxon>Alphaproteobacteria</taxon>
        <taxon>Rhodobacterales</taxon>
        <taxon>Roseobacteraceae</taxon>
        <taxon>Litoreibacter</taxon>
    </lineage>
</organism>
<dbReference type="PANTHER" id="PTHR33619:SF3">
    <property type="entry name" value="POLYSACCHARIDE EXPORT PROTEIN GFCE-RELATED"/>
    <property type="match status" value="1"/>
</dbReference>
<dbReference type="InterPro" id="IPR049712">
    <property type="entry name" value="Poly_export"/>
</dbReference>
<evidence type="ECO:0000256" key="14">
    <source>
        <dbReference type="ARBA" id="ARBA00023288"/>
    </source>
</evidence>
<feature type="domain" description="Polysaccharide export protein N-terminal" evidence="16">
    <location>
        <begin position="100"/>
        <end position="185"/>
    </location>
</feature>
<evidence type="ECO:0000256" key="13">
    <source>
        <dbReference type="ARBA" id="ARBA00023237"/>
    </source>
</evidence>
<dbReference type="RefSeq" id="WP_089949099.1">
    <property type="nucleotide sequence ID" value="NZ_FNOI01000011.1"/>
</dbReference>
<sequence>MLKHIVVAMALGTVTGCGAAYISPKVTAEEGKVRVVPLTASSVRAANSSAYTPKALPAAFFSNAGSGNGVRSSGTAPVASLNAQDRPANMATRLPPPVSPGAYKIGVGDVLLLATKTGGSTVEELSGLLAAQNARQGYTVQDDGAIAIPEVGRVQVSGMTLEEADALLFQRLVQSQIDPTFSLEISAFNSKRVSLGGAVASPTVVPITLTPLTLDAALAAAGGVDTEDLDYASIRIYRDGKLYQIPLNEYLGNANAQKTRLVDGDSIFVDTEYQLNKAQAYFQEQITLAEFRQQSRVQALAELNAEVNLRRAALDESRDNFRAQIELEAVDRDYVYLTGEVAKNGRYALPFGRKATLADALFENDGFLNKEANPRKIYILRGSPEPGNPDLITAWHLDGSDATNLILATKMQMRPNDVVFIAEQPITKWNRALSQFIPSLLTSGAALATN</sequence>
<keyword evidence="9" id="KW-0406">Ion transport</keyword>
<keyword evidence="4" id="KW-1134">Transmembrane beta strand</keyword>
<evidence type="ECO:0000256" key="12">
    <source>
        <dbReference type="ARBA" id="ARBA00023139"/>
    </source>
</evidence>
<name>A0A1H3DLB7_9RHOB</name>
<dbReference type="PANTHER" id="PTHR33619">
    <property type="entry name" value="POLYSACCHARIDE EXPORT PROTEIN GFCE-RELATED"/>
    <property type="match status" value="1"/>
</dbReference>
<evidence type="ECO:0000256" key="7">
    <source>
        <dbReference type="ARBA" id="ARBA00022729"/>
    </source>
</evidence>
<feature type="domain" description="SLBB" evidence="17">
    <location>
        <begin position="191"/>
        <end position="269"/>
    </location>
</feature>
<dbReference type="OrthoDB" id="9808421at2"/>
<evidence type="ECO:0000256" key="4">
    <source>
        <dbReference type="ARBA" id="ARBA00022452"/>
    </source>
</evidence>
<feature type="signal peptide" evidence="15">
    <location>
        <begin position="1"/>
        <end position="19"/>
    </location>
</feature>
<keyword evidence="7 15" id="KW-0732">Signal</keyword>
<dbReference type="GO" id="GO:0009279">
    <property type="term" value="C:cell outer membrane"/>
    <property type="evidence" value="ECO:0007669"/>
    <property type="project" value="UniProtKB-SubCell"/>
</dbReference>
<keyword evidence="8" id="KW-0625">Polysaccharide transport</keyword>
<keyword evidence="19" id="KW-1185">Reference proteome</keyword>
<feature type="domain" description="SLBB" evidence="17">
    <location>
        <begin position="335"/>
        <end position="421"/>
    </location>
</feature>
<evidence type="ECO:0000256" key="11">
    <source>
        <dbReference type="ARBA" id="ARBA00023136"/>
    </source>
</evidence>
<dbReference type="Proteomes" id="UP000199441">
    <property type="component" value="Unassembled WGS sequence"/>
</dbReference>
<keyword evidence="6" id="KW-0812">Transmembrane</keyword>
<dbReference type="GO" id="GO:0006811">
    <property type="term" value="P:monoatomic ion transport"/>
    <property type="evidence" value="ECO:0007669"/>
    <property type="project" value="UniProtKB-KW"/>
</dbReference>
<dbReference type="STRING" id="670155.SAMN04488001_0161"/>
<evidence type="ECO:0000256" key="8">
    <source>
        <dbReference type="ARBA" id="ARBA00023047"/>
    </source>
</evidence>
<keyword evidence="5" id="KW-0762">Sugar transport</keyword>
<evidence type="ECO:0000256" key="5">
    <source>
        <dbReference type="ARBA" id="ARBA00022597"/>
    </source>
</evidence>
<evidence type="ECO:0000256" key="1">
    <source>
        <dbReference type="ARBA" id="ARBA00004571"/>
    </source>
</evidence>
<dbReference type="PROSITE" id="PS51257">
    <property type="entry name" value="PROKAR_LIPOPROTEIN"/>
    <property type="match status" value="1"/>
</dbReference>
<evidence type="ECO:0000256" key="6">
    <source>
        <dbReference type="ARBA" id="ARBA00022692"/>
    </source>
</evidence>
<proteinExistence type="inferred from homology"/>
<evidence type="ECO:0000313" key="18">
    <source>
        <dbReference type="EMBL" id="SDX66918.1"/>
    </source>
</evidence>
<keyword evidence="13" id="KW-0998">Cell outer membrane</keyword>